<dbReference type="InterPro" id="IPR012337">
    <property type="entry name" value="RNaseH-like_sf"/>
</dbReference>
<dbReference type="InterPro" id="IPR043502">
    <property type="entry name" value="DNA/RNA_pol_sf"/>
</dbReference>
<gene>
    <name evidence="3" type="ORF">SO802_029579</name>
</gene>
<evidence type="ECO:0000259" key="2">
    <source>
        <dbReference type="PROSITE" id="PS50878"/>
    </source>
</evidence>
<dbReference type="PROSITE" id="PS50878">
    <property type="entry name" value="RT_POL"/>
    <property type="match status" value="1"/>
</dbReference>
<dbReference type="CDD" id="cd01650">
    <property type="entry name" value="RT_nLTR_like"/>
    <property type="match status" value="1"/>
</dbReference>
<accession>A0AAW2BZ66</accession>
<dbReference type="EMBL" id="JAZDWU010000010">
    <property type="protein sequence ID" value="KAK9989340.1"/>
    <property type="molecule type" value="Genomic_DNA"/>
</dbReference>
<organism evidence="3 4">
    <name type="scientific">Lithocarpus litseifolius</name>
    <dbReference type="NCBI Taxonomy" id="425828"/>
    <lineage>
        <taxon>Eukaryota</taxon>
        <taxon>Viridiplantae</taxon>
        <taxon>Streptophyta</taxon>
        <taxon>Embryophyta</taxon>
        <taxon>Tracheophyta</taxon>
        <taxon>Spermatophyta</taxon>
        <taxon>Magnoliopsida</taxon>
        <taxon>eudicotyledons</taxon>
        <taxon>Gunneridae</taxon>
        <taxon>Pentapetalae</taxon>
        <taxon>rosids</taxon>
        <taxon>fabids</taxon>
        <taxon>Fagales</taxon>
        <taxon>Fagaceae</taxon>
        <taxon>Lithocarpus</taxon>
    </lineage>
</organism>
<reference evidence="3 4" key="1">
    <citation type="submission" date="2024-01" db="EMBL/GenBank/DDBJ databases">
        <title>A telomere-to-telomere, gap-free genome of sweet tea (Lithocarpus litseifolius).</title>
        <authorList>
            <person name="Zhou J."/>
        </authorList>
    </citation>
    <scope>NUCLEOTIDE SEQUENCE [LARGE SCALE GENOMIC DNA]</scope>
    <source>
        <strain evidence="3">Zhou-2022a</strain>
        <tissue evidence="3">Leaf</tissue>
    </source>
</reference>
<dbReference type="PANTHER" id="PTHR46890:SF48">
    <property type="entry name" value="RNA-DIRECTED DNA POLYMERASE"/>
    <property type="match status" value="1"/>
</dbReference>
<dbReference type="Gene3D" id="3.30.420.10">
    <property type="entry name" value="Ribonuclease H-like superfamily/Ribonuclease H"/>
    <property type="match status" value="1"/>
</dbReference>
<dbReference type="InterPro" id="IPR000477">
    <property type="entry name" value="RT_dom"/>
</dbReference>
<sequence length="949" mass="107696">MAREQSPAGDTIMKVQQYDVGSKRTNKEESLEIEEGRRQKRAREAPHTGGIAAKIKQCASALTNWSNLVFGHTTKKIMEKKKVLSNLIIQDMEGQNGTEIIQLRREINELLDMEKIWWAQRSRVQWLSEGDRNTKYFHHRDSERRRKNTITGLWNENGTWCDDRASIASTAISYFKDIYTTIRPSRVEEVTSLIHPKVTDDMNENLIKDFIAKEVRSTLQQMHPTKAPGPDGMSAIFFQKFWNVVGSDVTKMVLNVLNSNMPMDEINKTNITLVLKIKNPTRMKEFRPISLSNVTYKMISKVLANHLKVVLSTIISENQSAFLSERLITDNILVAFEVMHYLEHKKEGKESYMAIKLDMSKAYDRVEWSFVEKIMKKLGFHDKWIAWIMKCISTVSYSVLINGEAHGNIVPSRGLRQGDPLSSYLFLLCTEAFSALIVDANNKNRLNGISICRGCPYITHLFFVDDSFLFCRADSQECYKLVEILEHYEVASGQKINADKSSVFFSQNTTSGKRGEVLSILGPMQDSRHGKYLGLPSVIGKSKIQVFTEIKEKVAKKLLGWKEKMLSLGGKEILIKAVTQAIPTYTMSCFLLLKGLCEDLERMTRNFCSPSYAWRSIDSSLEVIRRGKRWNVGNGKLIHIWEDKWLPTPTTYRVCSPPQIFDDFRMVSSLIDEDTRRWKTDLGQALFLPFEADTILQIPLSYSLSDDKIVWVGNKRDVVMQILENGTSHDLELFFVTAWSIWYNWNQVVHEAVELPLAQIWGYAQRLMSDFRGAISATLLSQQSPEVGWAAPPLNTYKVNVDGATSENGKPSSIGIVIRDCKGCVVAARGEILPATYSAEVIEAFAIEEGVVLACELKLSNVILESDSIVVIQTLVSKSDYGDIGPIIQGSLTRLGSFSSWTARHLKRDYNKVAHDLAKVSRSAKTSQTWFGMDPHFLQQALMLDRSKC</sequence>
<dbReference type="CDD" id="cd06222">
    <property type="entry name" value="RNase_H_like"/>
    <property type="match status" value="1"/>
</dbReference>
<evidence type="ECO:0000313" key="3">
    <source>
        <dbReference type="EMBL" id="KAK9989340.1"/>
    </source>
</evidence>
<dbReference type="Pfam" id="PF13456">
    <property type="entry name" value="RVT_3"/>
    <property type="match status" value="1"/>
</dbReference>
<proteinExistence type="predicted"/>
<dbReference type="InterPro" id="IPR052343">
    <property type="entry name" value="Retrotransposon-Effector_Assoc"/>
</dbReference>
<protein>
    <recommendedName>
        <fullName evidence="2">Reverse transcriptase domain-containing protein</fullName>
    </recommendedName>
</protein>
<dbReference type="InterPro" id="IPR036397">
    <property type="entry name" value="RNaseH_sf"/>
</dbReference>
<dbReference type="Proteomes" id="UP001459277">
    <property type="component" value="Unassembled WGS sequence"/>
</dbReference>
<dbReference type="PANTHER" id="PTHR46890">
    <property type="entry name" value="NON-LTR RETROLELEMENT REVERSE TRANSCRIPTASE-LIKE PROTEIN-RELATED"/>
    <property type="match status" value="1"/>
</dbReference>
<evidence type="ECO:0000256" key="1">
    <source>
        <dbReference type="SAM" id="MobiDB-lite"/>
    </source>
</evidence>
<dbReference type="Pfam" id="PF00078">
    <property type="entry name" value="RVT_1"/>
    <property type="match status" value="1"/>
</dbReference>
<dbReference type="SUPFAM" id="SSF53098">
    <property type="entry name" value="Ribonuclease H-like"/>
    <property type="match status" value="1"/>
</dbReference>
<dbReference type="GO" id="GO:0003676">
    <property type="term" value="F:nucleic acid binding"/>
    <property type="evidence" value="ECO:0007669"/>
    <property type="project" value="InterPro"/>
</dbReference>
<feature type="region of interest" description="Disordered" evidence="1">
    <location>
        <begin position="1"/>
        <end position="49"/>
    </location>
</feature>
<name>A0AAW2BZ66_9ROSI</name>
<keyword evidence="4" id="KW-1185">Reference proteome</keyword>
<comment type="caution">
    <text evidence="3">The sequence shown here is derived from an EMBL/GenBank/DDBJ whole genome shotgun (WGS) entry which is preliminary data.</text>
</comment>
<dbReference type="InterPro" id="IPR044730">
    <property type="entry name" value="RNase_H-like_dom_plant"/>
</dbReference>
<evidence type="ECO:0000313" key="4">
    <source>
        <dbReference type="Proteomes" id="UP001459277"/>
    </source>
</evidence>
<feature type="compositionally biased region" description="Basic and acidic residues" evidence="1">
    <location>
        <begin position="21"/>
        <end position="46"/>
    </location>
</feature>
<feature type="domain" description="Reverse transcriptase" evidence="2">
    <location>
        <begin position="255"/>
        <end position="518"/>
    </location>
</feature>
<dbReference type="GO" id="GO:0004523">
    <property type="term" value="F:RNA-DNA hybrid ribonuclease activity"/>
    <property type="evidence" value="ECO:0007669"/>
    <property type="project" value="InterPro"/>
</dbReference>
<dbReference type="InterPro" id="IPR002156">
    <property type="entry name" value="RNaseH_domain"/>
</dbReference>
<dbReference type="AlphaFoldDB" id="A0AAW2BZ66"/>
<dbReference type="SUPFAM" id="SSF56672">
    <property type="entry name" value="DNA/RNA polymerases"/>
    <property type="match status" value="1"/>
</dbReference>